<dbReference type="Gramene" id="Ma03_t00850.1">
    <property type="protein sequence ID" value="Ma03_p00850.1"/>
    <property type="gene ID" value="Ma03_g00850"/>
</dbReference>
<sequence length="79" mass="9237">MSLNEKPMVSSFGGEGEFNTGDLWRLEIERSGKTCRLDQRVRLHHVDTGGYRHKHDEIYAKMDHTNLGFQVSYLKKKKE</sequence>
<reference evidence="2" key="2">
    <citation type="submission" date="2021-05" db="UniProtKB">
        <authorList>
            <consortium name="EnsemblPlants"/>
        </authorList>
    </citation>
    <scope>IDENTIFICATION</scope>
    <source>
        <strain evidence="2">subsp. malaccensis</strain>
    </source>
</reference>
<dbReference type="PANTHER" id="PTHR46809">
    <property type="entry name" value="STROMAL CELL-DERIVED FACTOR 2-LIKE PROTEIN"/>
    <property type="match status" value="1"/>
</dbReference>
<reference evidence="1" key="1">
    <citation type="submission" date="2021-03" db="EMBL/GenBank/DDBJ databases">
        <authorList>
            <consortium name="Genoscope - CEA"/>
            <person name="William W."/>
        </authorList>
    </citation>
    <scope>NUCLEOTIDE SEQUENCE</scope>
    <source>
        <strain evidence="1">Doubled-haploid Pahang</strain>
    </source>
</reference>
<organism evidence="2 3">
    <name type="scientific">Musa acuminata subsp. malaccensis</name>
    <name type="common">Wild banana</name>
    <name type="synonym">Musa malaccensis</name>
    <dbReference type="NCBI Taxonomy" id="214687"/>
    <lineage>
        <taxon>Eukaryota</taxon>
        <taxon>Viridiplantae</taxon>
        <taxon>Streptophyta</taxon>
        <taxon>Embryophyta</taxon>
        <taxon>Tracheophyta</taxon>
        <taxon>Spermatophyta</taxon>
        <taxon>Magnoliopsida</taxon>
        <taxon>Liliopsida</taxon>
        <taxon>Zingiberales</taxon>
        <taxon>Musaceae</taxon>
        <taxon>Musa</taxon>
    </lineage>
</organism>
<dbReference type="Proteomes" id="UP000012960">
    <property type="component" value="Unplaced"/>
</dbReference>
<accession>A0A804I729</accession>
<dbReference type="EMBL" id="HG996468">
    <property type="protein sequence ID" value="CAG1848793.1"/>
    <property type="molecule type" value="Genomic_DNA"/>
</dbReference>
<evidence type="ECO:0000313" key="1">
    <source>
        <dbReference type="EMBL" id="CAG1848793.1"/>
    </source>
</evidence>
<dbReference type="SUPFAM" id="SSF82109">
    <property type="entry name" value="MIR domain"/>
    <property type="match status" value="1"/>
</dbReference>
<dbReference type="AlphaFoldDB" id="A0A804I729"/>
<protein>
    <submittedName>
        <fullName evidence="1">(wild Malaysian banana) hypothetical protein</fullName>
    </submittedName>
</protein>
<dbReference type="Gene3D" id="2.80.10.50">
    <property type="match status" value="1"/>
</dbReference>
<proteinExistence type="predicted"/>
<dbReference type="InterPro" id="IPR036300">
    <property type="entry name" value="MIR_dom_sf"/>
</dbReference>
<dbReference type="PANTHER" id="PTHR46809:SF2">
    <property type="entry name" value="GH21273P"/>
    <property type="match status" value="1"/>
</dbReference>
<dbReference type="EnsemblPlants" id="Ma03_t00850.1">
    <property type="protein sequence ID" value="Ma03_p00850.1"/>
    <property type="gene ID" value="Ma03_g00850"/>
</dbReference>
<evidence type="ECO:0000313" key="3">
    <source>
        <dbReference type="Proteomes" id="UP000012960"/>
    </source>
</evidence>
<gene>
    <name evidence="1" type="ORF">GSMUA_203790.1</name>
</gene>
<keyword evidence="3" id="KW-1185">Reference proteome</keyword>
<name>A0A804I729_MUSAM</name>
<dbReference type="InParanoid" id="A0A804I729"/>
<evidence type="ECO:0000313" key="2">
    <source>
        <dbReference type="EnsemblPlants" id="Ma03_p00850.1"/>
    </source>
</evidence>